<keyword evidence="3" id="KW-0804">Transcription</keyword>
<feature type="domain" description="HTH gntR-type" evidence="4">
    <location>
        <begin position="31"/>
        <end position="99"/>
    </location>
</feature>
<keyword evidence="1" id="KW-0805">Transcription regulation</keyword>
<dbReference type="GO" id="GO:0003700">
    <property type="term" value="F:DNA-binding transcription factor activity"/>
    <property type="evidence" value="ECO:0007669"/>
    <property type="project" value="InterPro"/>
</dbReference>
<gene>
    <name evidence="5" type="ORF">NCTC10142_00173</name>
    <name evidence="6" type="ORF">RRG46_00680</name>
</gene>
<dbReference type="OMA" id="YDNDSIC"/>
<dbReference type="AlphaFoldDB" id="A0A449AHG0"/>
<dbReference type="SMART" id="SM00345">
    <property type="entry name" value="HTH_GNTR"/>
    <property type="match status" value="1"/>
</dbReference>
<evidence type="ECO:0000313" key="6">
    <source>
        <dbReference type="EMBL" id="WQQ20059.1"/>
    </source>
</evidence>
<dbReference type="InterPro" id="IPR036390">
    <property type="entry name" value="WH_DNA-bd_sf"/>
</dbReference>
<evidence type="ECO:0000313" key="8">
    <source>
        <dbReference type="Proteomes" id="UP001327314"/>
    </source>
</evidence>
<evidence type="ECO:0000259" key="4">
    <source>
        <dbReference type="PROSITE" id="PS50949"/>
    </source>
</evidence>
<dbReference type="SUPFAM" id="SSF46785">
    <property type="entry name" value="Winged helix' DNA-binding domain"/>
    <property type="match status" value="1"/>
</dbReference>
<dbReference type="Proteomes" id="UP001327314">
    <property type="component" value="Chromosome"/>
</dbReference>
<dbReference type="GO" id="GO:0003677">
    <property type="term" value="F:DNA binding"/>
    <property type="evidence" value="ECO:0007669"/>
    <property type="project" value="UniProtKB-KW"/>
</dbReference>
<protein>
    <submittedName>
        <fullName evidence="5">GntR family transcriptional regulator</fullName>
    </submittedName>
</protein>
<proteinExistence type="predicted"/>
<keyword evidence="5" id="KW-0614">Plasmid</keyword>
<dbReference type="InterPro" id="IPR000524">
    <property type="entry name" value="Tscrpt_reg_HTH_GntR"/>
</dbReference>
<dbReference type="InterPro" id="IPR036388">
    <property type="entry name" value="WH-like_DNA-bd_sf"/>
</dbReference>
<organism evidence="5 7">
    <name type="scientific">Mycoplasmopsis cynos</name>
    <dbReference type="NCBI Taxonomy" id="171284"/>
    <lineage>
        <taxon>Bacteria</taxon>
        <taxon>Bacillati</taxon>
        <taxon>Mycoplasmatota</taxon>
        <taxon>Mycoplasmoidales</taxon>
        <taxon>Metamycoplasmataceae</taxon>
        <taxon>Mycoplasmopsis</taxon>
    </lineage>
</organism>
<name>A0A449AHG0_9BACT</name>
<evidence type="ECO:0000313" key="5">
    <source>
        <dbReference type="EMBL" id="VEU64433.1"/>
    </source>
</evidence>
<evidence type="ECO:0000256" key="3">
    <source>
        <dbReference type="ARBA" id="ARBA00023163"/>
    </source>
</evidence>
<dbReference type="CDD" id="cd07377">
    <property type="entry name" value="WHTH_GntR"/>
    <property type="match status" value="1"/>
</dbReference>
<dbReference type="EMBL" id="CP141046">
    <property type="protein sequence ID" value="WQQ20059.1"/>
    <property type="molecule type" value="Genomic_DNA"/>
</dbReference>
<geneLocation type="plasmid" evidence="5 7">
    <name>13</name>
</geneLocation>
<dbReference type="Pfam" id="PF00392">
    <property type="entry name" value="GntR"/>
    <property type="match status" value="1"/>
</dbReference>
<dbReference type="Gene3D" id="1.10.10.10">
    <property type="entry name" value="Winged helix-like DNA-binding domain superfamily/Winged helix DNA-binding domain"/>
    <property type="match status" value="1"/>
</dbReference>
<dbReference type="Proteomes" id="UP000289506">
    <property type="component" value="Plasmid 13"/>
</dbReference>
<reference evidence="5 7" key="1">
    <citation type="submission" date="2019-01" db="EMBL/GenBank/DDBJ databases">
        <authorList>
            <consortium name="Pathogen Informatics"/>
        </authorList>
    </citation>
    <scope>NUCLEOTIDE SEQUENCE [LARGE SCALE GENOMIC DNA]</scope>
    <source>
        <strain evidence="5 7">NCTC10142</strain>
        <plasmid evidence="7">13</plasmid>
    </source>
</reference>
<accession>A0A449AHG0</accession>
<dbReference type="RefSeq" id="WP_015286945.1">
    <property type="nucleotide sequence ID" value="NZ_CP103987.1"/>
</dbReference>
<evidence type="ECO:0000256" key="1">
    <source>
        <dbReference type="ARBA" id="ARBA00023015"/>
    </source>
</evidence>
<reference evidence="6 8" key="2">
    <citation type="submission" date="2023-12" db="EMBL/GenBank/DDBJ databases">
        <title>Hybrid Genome Assemblies of Mycoplasma cynos and Mycoplasma felis isolated from Dogs and Cats with Infectious Respiratory Disease.</title>
        <authorList>
            <person name="Framst I."/>
            <person name="Cai H."/>
            <person name="Ramesh P."/>
            <person name="Maboni G."/>
        </authorList>
    </citation>
    <scope>NUCLEOTIDE SEQUENCE [LARGE SCALE GENOMIC DNA]</scope>
    <source>
        <strain evidence="6 8">30510</strain>
    </source>
</reference>
<evidence type="ECO:0000313" key="7">
    <source>
        <dbReference type="Proteomes" id="UP000289506"/>
    </source>
</evidence>
<dbReference type="EMBL" id="LR214986">
    <property type="protein sequence ID" value="VEU64433.1"/>
    <property type="molecule type" value="Genomic_DNA"/>
</dbReference>
<dbReference type="GeneID" id="74931710"/>
<keyword evidence="2" id="KW-0238">DNA-binding</keyword>
<sequence length="246" mass="28971">MSKNVYEKNINSAVDIKNNIRVKQVKSNEDFTKTNNIILYLMDLIKSKKIPVNKIMPSENALMQRFNCSRSVVVAAYQRLSSLGAVYTISKRGHFVAENFHNLIKPVSLILKVEKQEGYEEIDFIWPEWFEKKNIIFTEGARKFKKTYYKNDELIAYSDIWISTKNIAKDEIIDASKPLIDVLDEKETITNIVYEVQYENFFNYFGFEKMMVLTLFGYDEDSICIAGKYYIKPEHFKLFYQEFSLL</sequence>
<dbReference type="PROSITE" id="PS50949">
    <property type="entry name" value="HTH_GNTR"/>
    <property type="match status" value="1"/>
</dbReference>
<evidence type="ECO:0000256" key="2">
    <source>
        <dbReference type="ARBA" id="ARBA00023125"/>
    </source>
</evidence>